<proteinExistence type="predicted"/>
<name>A0A937LCC2_9GAMM</name>
<evidence type="ECO:0000313" key="1">
    <source>
        <dbReference type="EMBL" id="MBL6811504.1"/>
    </source>
</evidence>
<accession>A0A937LCC2</accession>
<sequence>MFLKKIIFVTLFLFSIHGLGAEEKKTLPVVKETIKFKELTEFDACFLIYRAPISFNLKDMLRDYMKFREFECAKYDEILKRASVIKGSSFPKNSKAYEVNKKK</sequence>
<dbReference type="Proteomes" id="UP000744438">
    <property type="component" value="Unassembled WGS sequence"/>
</dbReference>
<organism evidence="1 2">
    <name type="scientific">SAR86 cluster bacterium</name>
    <dbReference type="NCBI Taxonomy" id="2030880"/>
    <lineage>
        <taxon>Bacteria</taxon>
        <taxon>Pseudomonadati</taxon>
        <taxon>Pseudomonadota</taxon>
        <taxon>Gammaproteobacteria</taxon>
        <taxon>SAR86 cluster</taxon>
    </lineage>
</organism>
<reference evidence="1" key="1">
    <citation type="submission" date="2020-10" db="EMBL/GenBank/DDBJ databases">
        <title>Microbiome of the Black Sea water column analyzed by genome centric metagenomics.</title>
        <authorList>
            <person name="Cabello-Yeves P.J."/>
            <person name="Callieri C."/>
            <person name="Picazo A."/>
            <person name="Mehrshad M."/>
            <person name="Haro-Moreno J.M."/>
            <person name="Roda-Garcia J."/>
            <person name="Dzembekova N."/>
            <person name="Slabakova V."/>
            <person name="Slabakova N."/>
            <person name="Moncheva S."/>
            <person name="Rodriguez-Valera F."/>
        </authorList>
    </citation>
    <scope>NUCLEOTIDE SEQUENCE</scope>
    <source>
        <strain evidence="1">BS307-5m-G49</strain>
    </source>
</reference>
<dbReference type="AlphaFoldDB" id="A0A937LCC2"/>
<comment type="caution">
    <text evidence="1">The sequence shown here is derived from an EMBL/GenBank/DDBJ whole genome shotgun (WGS) entry which is preliminary data.</text>
</comment>
<gene>
    <name evidence="1" type="ORF">ISQ63_01315</name>
</gene>
<dbReference type="EMBL" id="JADHQC010000003">
    <property type="protein sequence ID" value="MBL6811504.1"/>
    <property type="molecule type" value="Genomic_DNA"/>
</dbReference>
<protein>
    <submittedName>
        <fullName evidence="1">Uncharacterized protein</fullName>
    </submittedName>
</protein>
<evidence type="ECO:0000313" key="2">
    <source>
        <dbReference type="Proteomes" id="UP000744438"/>
    </source>
</evidence>